<reference evidence="3 4" key="1">
    <citation type="journal article" date="2015" name="Genome Announc.">
        <title>Draft Genome Sequence of Filamentous Marine Cyanobacterium Lyngbya confervoides Strain BDU141951.</title>
        <authorList>
            <person name="Chandrababunaidu M.M."/>
            <person name="Sen D."/>
            <person name="Tripathy S."/>
        </authorList>
    </citation>
    <scope>NUCLEOTIDE SEQUENCE [LARGE SCALE GENOMIC DNA]</scope>
    <source>
        <strain evidence="3 4">BDU141951</strain>
    </source>
</reference>
<dbReference type="Pfam" id="PF00929">
    <property type="entry name" value="RNase_T"/>
    <property type="match status" value="1"/>
</dbReference>
<dbReference type="InterPro" id="IPR036397">
    <property type="entry name" value="RNaseH_sf"/>
</dbReference>
<evidence type="ECO:0000256" key="1">
    <source>
        <dbReference type="ARBA" id="ARBA00022839"/>
    </source>
</evidence>
<gene>
    <name evidence="3" type="ORF">QQ91_0006590</name>
</gene>
<dbReference type="Gene3D" id="3.30.420.10">
    <property type="entry name" value="Ribonuclease H-like superfamily/Ribonuclease H"/>
    <property type="match status" value="1"/>
</dbReference>
<protein>
    <submittedName>
        <fullName evidence="3">3'-5' exonuclease</fullName>
    </submittedName>
</protein>
<organism evidence="3 4">
    <name type="scientific">Lyngbya confervoides BDU141951</name>
    <dbReference type="NCBI Taxonomy" id="1574623"/>
    <lineage>
        <taxon>Bacteria</taxon>
        <taxon>Bacillati</taxon>
        <taxon>Cyanobacteriota</taxon>
        <taxon>Cyanophyceae</taxon>
        <taxon>Oscillatoriophycideae</taxon>
        <taxon>Oscillatoriales</taxon>
        <taxon>Microcoleaceae</taxon>
        <taxon>Lyngbya</taxon>
    </lineage>
</organism>
<dbReference type="AlphaFoldDB" id="A0ABD4T1L2"/>
<dbReference type="EMBL" id="JTHE03000041">
    <property type="protein sequence ID" value="MCM1982490.1"/>
    <property type="molecule type" value="Genomic_DNA"/>
</dbReference>
<evidence type="ECO:0000313" key="3">
    <source>
        <dbReference type="EMBL" id="MCM1982490.1"/>
    </source>
</evidence>
<proteinExistence type="predicted"/>
<dbReference type="RefSeq" id="WP_166281275.1">
    <property type="nucleotide sequence ID" value="NZ_JTHE03000041.1"/>
</dbReference>
<name>A0ABD4T1L2_9CYAN</name>
<dbReference type="FunFam" id="3.30.420.10:FF:000045">
    <property type="entry name" value="3'-5' exonuclease DinG"/>
    <property type="match status" value="1"/>
</dbReference>
<dbReference type="CDD" id="cd06130">
    <property type="entry name" value="DNA_pol_III_epsilon_like"/>
    <property type="match status" value="1"/>
</dbReference>
<dbReference type="PANTHER" id="PTHR30231:SF42">
    <property type="entry name" value="EXONUCLEASE"/>
    <property type="match status" value="1"/>
</dbReference>
<dbReference type="SUPFAM" id="SSF53098">
    <property type="entry name" value="Ribonuclease H-like"/>
    <property type="match status" value="1"/>
</dbReference>
<evidence type="ECO:0000259" key="2">
    <source>
        <dbReference type="SMART" id="SM00479"/>
    </source>
</evidence>
<dbReference type="GO" id="GO:0004527">
    <property type="term" value="F:exonuclease activity"/>
    <property type="evidence" value="ECO:0007669"/>
    <property type="project" value="UniProtKB-KW"/>
</dbReference>
<feature type="domain" description="Exonuclease" evidence="2">
    <location>
        <begin position="3"/>
        <end position="165"/>
    </location>
</feature>
<comment type="caution">
    <text evidence="3">The sequence shown here is derived from an EMBL/GenBank/DDBJ whole genome shotgun (WGS) entry which is preliminary data.</text>
</comment>
<dbReference type="Proteomes" id="UP000031561">
    <property type="component" value="Unassembled WGS sequence"/>
</dbReference>
<dbReference type="PANTHER" id="PTHR30231">
    <property type="entry name" value="DNA POLYMERASE III SUBUNIT EPSILON"/>
    <property type="match status" value="1"/>
</dbReference>
<keyword evidence="4" id="KW-1185">Reference proteome</keyword>
<accession>A0ABD4T1L2</accession>
<keyword evidence="1 3" id="KW-0269">Exonuclease</keyword>
<sequence length="186" mass="20798">MTIFVAIDFETADRGRDSACAVGLVRVEGNAITQRFYALIRPPRSTFEFTHIHGICWNDVRDQPNFARVWPLMQEYIQGADFLVAHNAGFDQKVLYACCDSYGLAKPLQSFVCTVQLARKTWKLRPTKLNNVCEFLGIQLDHHHALSDAEACAQIAIAAYRNSPRAARVSSAEPEISARSSLDLPL</sequence>
<keyword evidence="1 3" id="KW-0378">Hydrolase</keyword>
<dbReference type="InterPro" id="IPR013520">
    <property type="entry name" value="Ribonucl_H"/>
</dbReference>
<dbReference type="SMART" id="SM00479">
    <property type="entry name" value="EXOIII"/>
    <property type="match status" value="1"/>
</dbReference>
<dbReference type="InterPro" id="IPR012337">
    <property type="entry name" value="RNaseH-like_sf"/>
</dbReference>
<evidence type="ECO:0000313" key="4">
    <source>
        <dbReference type="Proteomes" id="UP000031561"/>
    </source>
</evidence>
<keyword evidence="1 3" id="KW-0540">Nuclease</keyword>